<dbReference type="AlphaFoldDB" id="A0A7R9A9S3"/>
<dbReference type="OrthoDB" id="2386367at2759"/>
<evidence type="ECO:0000313" key="3">
    <source>
        <dbReference type="Proteomes" id="UP000677054"/>
    </source>
</evidence>
<proteinExistence type="predicted"/>
<evidence type="ECO:0000313" key="2">
    <source>
        <dbReference type="EMBL" id="CAD7250096.1"/>
    </source>
</evidence>
<dbReference type="PANTHER" id="PTHR32046:SF11">
    <property type="entry name" value="IMMUNE-ASSOCIATED NUCLEOTIDE-BINDING PROTEIN 10-LIKE"/>
    <property type="match status" value="1"/>
</dbReference>
<dbReference type="CDD" id="cd00882">
    <property type="entry name" value="Ras_like_GTPase"/>
    <property type="match status" value="1"/>
</dbReference>
<keyword evidence="3" id="KW-1185">Reference proteome</keyword>
<evidence type="ECO:0000256" key="1">
    <source>
        <dbReference type="SAM" id="MobiDB-lite"/>
    </source>
</evidence>
<gene>
    <name evidence="2" type="ORF">DSTB1V02_LOCUS9879</name>
</gene>
<feature type="region of interest" description="Disordered" evidence="1">
    <location>
        <begin position="72"/>
        <end position="92"/>
    </location>
</feature>
<protein>
    <submittedName>
        <fullName evidence="2">Uncharacterized protein</fullName>
    </submittedName>
</protein>
<reference evidence="2" key="1">
    <citation type="submission" date="2020-11" db="EMBL/GenBank/DDBJ databases">
        <authorList>
            <person name="Tran Van P."/>
        </authorList>
    </citation>
    <scope>NUCLEOTIDE SEQUENCE</scope>
</reference>
<dbReference type="SUPFAM" id="SSF52540">
    <property type="entry name" value="P-loop containing nucleoside triphosphate hydrolases"/>
    <property type="match status" value="1"/>
</dbReference>
<dbReference type="PANTHER" id="PTHR32046">
    <property type="entry name" value="G DOMAIN-CONTAINING PROTEIN"/>
    <property type="match status" value="1"/>
</dbReference>
<organism evidence="2">
    <name type="scientific">Darwinula stevensoni</name>
    <dbReference type="NCBI Taxonomy" id="69355"/>
    <lineage>
        <taxon>Eukaryota</taxon>
        <taxon>Metazoa</taxon>
        <taxon>Ecdysozoa</taxon>
        <taxon>Arthropoda</taxon>
        <taxon>Crustacea</taxon>
        <taxon>Oligostraca</taxon>
        <taxon>Ostracoda</taxon>
        <taxon>Podocopa</taxon>
        <taxon>Podocopida</taxon>
        <taxon>Darwinulocopina</taxon>
        <taxon>Darwinuloidea</taxon>
        <taxon>Darwinulidae</taxon>
        <taxon>Darwinula</taxon>
    </lineage>
</organism>
<dbReference type="EMBL" id="LR902167">
    <property type="protein sequence ID" value="CAD7250096.1"/>
    <property type="molecule type" value="Genomic_DNA"/>
</dbReference>
<accession>A0A7R9A9S3</accession>
<dbReference type="Proteomes" id="UP000677054">
    <property type="component" value="Unassembled WGS sequence"/>
</dbReference>
<dbReference type="EMBL" id="CAJPEV010002650">
    <property type="protein sequence ID" value="CAG0897631.1"/>
    <property type="molecule type" value="Genomic_DNA"/>
</dbReference>
<dbReference type="Gene3D" id="3.40.50.300">
    <property type="entry name" value="P-loop containing nucleotide triphosphate hydrolases"/>
    <property type="match status" value="1"/>
</dbReference>
<name>A0A7R9A9S3_9CRUS</name>
<sequence length="700" mass="78977">MASFVCVLSYEGKSKREFLSRNANLCEEARRIFKIPADMEVKLELLRDGIFSPLGSPDDIPTQGATLRVVATRNSDSHGRAEQDTSEGESGLWEESTFIEQIGELKIYEPRKRLTMMDEENRLLVYHVGKRMIPIHSHGKVILLAGATGAGEVHVMALFVCVLSYEGNSKKELLSRNANLCEEARRIFKIPADMEVKLELLRDGIFSPLGSPDDISTRGATLRVVATKNSDSHGRAEQDTSEGELGLWEESTFIEQIGELKIYEPRKRLTMMDEENRLLVYHVGKRMIPIHSHGKVILLAGAAGAGKTVLVSTILNYLLGVNMEDVQRLRMVATGKEEWKSQTRDVIAYVVHPRKENPRFKYPVTIVDTPGFGDTEGLDSKTFSMLKAFFDHKEGIDRLHSVGLVIPASTARWTAGHSMIFEQIQLIFGKDVKGIIDLLITFADISEPPALNVVERAGIPYRGFYNVNNSCLYSRSKSAGFFWNEMMKSMDNYFGMLLVAVPVSITMTREVLQHREIIERNIQDLQEKVFDGLQALGLLQDSYNVVKKKTGAKAASKGKLINIAKRFRETQLKVHKLILESHASFCKLEEIALKPRAITAVEYIDLLIKNEGSPARAMALKASLEAAKWTAEISAKEDWDPFSRSLQDLEKMGLQITFNEEECDVEFLFQEPRGFIQFLKKVFRRYVDPYILLVPFLCNT</sequence>
<dbReference type="InterPro" id="IPR027417">
    <property type="entry name" value="P-loop_NTPase"/>
</dbReference>